<keyword evidence="1" id="KW-0378">Hydrolase</keyword>
<dbReference type="GeneID" id="19016475"/>
<dbReference type="GO" id="GO:0016787">
    <property type="term" value="F:hydrolase activity"/>
    <property type="evidence" value="ECO:0007669"/>
    <property type="project" value="UniProtKB-KW"/>
</dbReference>
<dbReference type="SUPFAM" id="SSF56784">
    <property type="entry name" value="HAD-like"/>
    <property type="match status" value="1"/>
</dbReference>
<evidence type="ECO:0000313" key="3">
    <source>
        <dbReference type="EMBL" id="CCO16164.1"/>
    </source>
</evidence>
<dbReference type="AlphaFoldDB" id="K8EDU9"/>
<evidence type="ECO:0000313" key="4">
    <source>
        <dbReference type="Proteomes" id="UP000198341"/>
    </source>
</evidence>
<dbReference type="KEGG" id="bpg:Bathy04g04490"/>
<name>K8EDU9_9CHLO</name>
<dbReference type="OrthoDB" id="444127at2759"/>
<evidence type="ECO:0000256" key="1">
    <source>
        <dbReference type="ARBA" id="ARBA00022801"/>
    </source>
</evidence>
<dbReference type="PANTHER" id="PTHR43316">
    <property type="entry name" value="HYDROLASE, HALOACID DELAHOGENASE-RELATED"/>
    <property type="match status" value="1"/>
</dbReference>
<dbReference type="Proteomes" id="UP000198341">
    <property type="component" value="Chromosome 4"/>
</dbReference>
<keyword evidence="4" id="KW-1185">Reference proteome</keyword>
<protein>
    <submittedName>
        <fullName evidence="3">Uncharacterized protein</fullName>
    </submittedName>
</protein>
<dbReference type="Gene3D" id="3.40.50.1000">
    <property type="entry name" value="HAD superfamily/HAD-like"/>
    <property type="match status" value="1"/>
</dbReference>
<dbReference type="SFLD" id="SFLDG01129">
    <property type="entry name" value="C1.5:_HAD__Beta-PGM__Phosphata"/>
    <property type="match status" value="1"/>
</dbReference>
<proteinExistence type="predicted"/>
<dbReference type="EMBL" id="FO082275">
    <property type="protein sequence ID" value="CCO16164.1"/>
    <property type="molecule type" value="Genomic_DNA"/>
</dbReference>
<dbReference type="InterPro" id="IPR036412">
    <property type="entry name" value="HAD-like_sf"/>
</dbReference>
<reference evidence="3 4" key="1">
    <citation type="submission" date="2011-10" db="EMBL/GenBank/DDBJ databases">
        <authorList>
            <person name="Genoscope - CEA"/>
        </authorList>
    </citation>
    <scope>NUCLEOTIDE SEQUENCE [LARGE SCALE GENOMIC DNA]</scope>
    <source>
        <strain evidence="3 4">RCC 1105</strain>
    </source>
</reference>
<dbReference type="InterPro" id="IPR051540">
    <property type="entry name" value="S-2-haloacid_dehalogenase"/>
</dbReference>
<dbReference type="RefSeq" id="XP_007513639.1">
    <property type="nucleotide sequence ID" value="XM_007513577.1"/>
</dbReference>
<accession>K8EDU9</accession>
<feature type="region of interest" description="Disordered" evidence="2">
    <location>
        <begin position="61"/>
        <end position="86"/>
    </location>
</feature>
<dbReference type="SFLD" id="SFLDS00003">
    <property type="entry name" value="Haloacid_Dehalogenase"/>
    <property type="match status" value="1"/>
</dbReference>
<organism evidence="3 4">
    <name type="scientific">Bathycoccus prasinos</name>
    <dbReference type="NCBI Taxonomy" id="41875"/>
    <lineage>
        <taxon>Eukaryota</taxon>
        <taxon>Viridiplantae</taxon>
        <taxon>Chlorophyta</taxon>
        <taxon>Mamiellophyceae</taxon>
        <taxon>Mamiellales</taxon>
        <taxon>Bathycoccaceae</taxon>
        <taxon>Bathycoccus</taxon>
    </lineage>
</organism>
<feature type="compositionally biased region" description="Low complexity" evidence="2">
    <location>
        <begin position="72"/>
        <end position="86"/>
    </location>
</feature>
<gene>
    <name evidence="3" type="ORF">Bathy04g04490</name>
</gene>
<sequence length="395" mass="44784">MVVERKSHRHFMTHNAMRTMMPTSCLYRPLHHFSGRRHKEQPQKRELLCWFSSSFTSRIVDRNRRRKRGNSERQTSSASSSSSSASVDDTRELHVLTFDLDDTVWPTLPVVTAANESYIKWLQTRVQNFPETRVMNELMKGIREEREEMFRMRGEEHVALSYASIRIAAAVKAMTTLCDVCEHDAIGMAARGYHLSWIPTRNSTGGKLLFPGVRECLETVRERYPRCVIGSITNGLGSASESGLREFFDFEISADELIDKEGVNGDVARKPSPWPFRRAQTMAQTFMLESGNANRASDDGVISSLKIGDHKLERAYWVHVGDDVLNDCKAAKDHLNCRTVLVRDVNVVKYVSGGGAPWAERPEAVEEAEKNKALYVDEEIVSVGDLPDILGKWFN</sequence>
<dbReference type="eggNOG" id="ENOG502S6G1">
    <property type="taxonomic scope" value="Eukaryota"/>
</dbReference>
<dbReference type="InterPro" id="IPR023214">
    <property type="entry name" value="HAD_sf"/>
</dbReference>
<evidence type="ECO:0000256" key="2">
    <source>
        <dbReference type="SAM" id="MobiDB-lite"/>
    </source>
</evidence>
<dbReference type="PANTHER" id="PTHR43316:SF8">
    <property type="entry name" value="HAD FAMILY HYDROLASE"/>
    <property type="match status" value="1"/>
</dbReference>